<protein>
    <submittedName>
        <fullName evidence="1">Four helix bundle protein</fullName>
    </submittedName>
</protein>
<comment type="caution">
    <text evidence="1">The sequence shown here is derived from an EMBL/GenBank/DDBJ whole genome shotgun (WGS) entry which is preliminary data.</text>
</comment>
<name>A0ACC6SHS9_9BACI</name>
<reference evidence="1" key="1">
    <citation type="submission" date="2024-03" db="EMBL/GenBank/DDBJ databases">
        <title>Human intestinal bacterial collection.</title>
        <authorList>
            <person name="Pauvert C."/>
            <person name="Hitch T.C.A."/>
            <person name="Clavel T."/>
        </authorList>
    </citation>
    <scope>NUCLEOTIDE SEQUENCE</scope>
    <source>
        <strain evidence="1">CLA-AA-H227</strain>
    </source>
</reference>
<sequence length="272" mass="31560">MKTNKKRYVGNVRELMVYSKSLEYIKIIYEIAESLPEYEQYNLGAVFRRSSTSILANLSEGNTNYYYKKELNHLNMVLGKIGILRSCLDICRTVGYISDSVFLKADYKSEEILKMIIGMMRRIESYLESIQDTQNKTETINKSYIDPDTLAIVYEKATLFNNLISKVVLQFPRYEEEIMKDQMIRAAKSVLQNLTNSNSITSSQLYLAINTSLGSVSESIAFCDMAFMQDYISIEQYDRLKILGTDIENSIIELMRQAIRINDEILEEVYEW</sequence>
<evidence type="ECO:0000313" key="1">
    <source>
        <dbReference type="EMBL" id="MEQ2529416.1"/>
    </source>
</evidence>
<dbReference type="Proteomes" id="UP001439875">
    <property type="component" value="Unassembled WGS sequence"/>
</dbReference>
<evidence type="ECO:0000313" key="2">
    <source>
        <dbReference type="Proteomes" id="UP001439875"/>
    </source>
</evidence>
<dbReference type="EMBL" id="JBBMEW010000035">
    <property type="protein sequence ID" value="MEQ2529416.1"/>
    <property type="molecule type" value="Genomic_DNA"/>
</dbReference>
<proteinExistence type="predicted"/>
<keyword evidence="2" id="KW-1185">Reference proteome</keyword>
<accession>A0ACC6SHS9</accession>
<gene>
    <name evidence="1" type="ORF">WMO40_22350</name>
</gene>
<organism evidence="1 2">
    <name type="scientific">Robertmurraya yapensis</name>
    <name type="common">ex Hitch et al 2024</name>
    <dbReference type="NCBI Taxonomy" id="3133160"/>
    <lineage>
        <taxon>Bacteria</taxon>
        <taxon>Bacillati</taxon>
        <taxon>Bacillota</taxon>
        <taxon>Bacilli</taxon>
        <taxon>Bacillales</taxon>
        <taxon>Bacillaceae</taxon>
        <taxon>Robertmurraya</taxon>
    </lineage>
</organism>